<evidence type="ECO:0000313" key="5">
    <source>
        <dbReference type="Proteomes" id="UP000651208"/>
    </source>
</evidence>
<evidence type="ECO:0000256" key="2">
    <source>
        <dbReference type="ARBA" id="ARBA00022763"/>
    </source>
</evidence>
<dbReference type="EMBL" id="JABURY010000011">
    <property type="protein sequence ID" value="MBC9130688.1"/>
    <property type="molecule type" value="Genomic_DNA"/>
</dbReference>
<keyword evidence="2" id="KW-0227">DNA damage</keyword>
<evidence type="ECO:0000313" key="4">
    <source>
        <dbReference type="EMBL" id="MBC9130688.1"/>
    </source>
</evidence>
<evidence type="ECO:0000256" key="3">
    <source>
        <dbReference type="ARBA" id="ARBA00023204"/>
    </source>
</evidence>
<keyword evidence="3" id="KW-0234">DNA repair</keyword>
<comment type="similarity">
    <text evidence="1">Belongs to the RAD52 family.</text>
</comment>
<keyword evidence="5" id="KW-1185">Reference proteome</keyword>
<reference evidence="4 5" key="1">
    <citation type="submission" date="2020-06" db="EMBL/GenBank/DDBJ databases">
        <title>Frischella cerana isolated from Apis cerana gut homogenate.</title>
        <authorList>
            <person name="Wolter L.A."/>
            <person name="Suenami S."/>
            <person name="Miyazaki R."/>
        </authorList>
    </citation>
    <scope>NUCLEOTIDE SEQUENCE [LARGE SCALE GENOMIC DNA]</scope>
    <source>
        <strain evidence="4 5">Ac13</strain>
    </source>
</reference>
<sequence>MELAKLDAPFHPKDIEWRVQQCGISNNKPWCMVLAYVTNRAIQQRLDEICGKENWQNDYDPAPDGGVMCSIKIKINGEWITKKDGAENTQIEAVKGGISGAMKRAGVQWGIGRYLYDLEEGFAKTSSEKVDGWNRTRTKDGVYIWWETPTLPDWALPVEYILSLFDEEAANCKSEDELKTVFAKYYKRCNALGIGDRLKSLSDRYKHRLESK</sequence>
<dbReference type="Proteomes" id="UP000651208">
    <property type="component" value="Unassembled WGS sequence"/>
</dbReference>
<evidence type="ECO:0000256" key="1">
    <source>
        <dbReference type="ARBA" id="ARBA00006638"/>
    </source>
</evidence>
<proteinExistence type="inferred from homology"/>
<gene>
    <name evidence="4" type="ORF">FcAc13_05120</name>
</gene>
<dbReference type="RefSeq" id="WP_187755137.1">
    <property type="nucleotide sequence ID" value="NZ_JABURY010000011.1"/>
</dbReference>
<dbReference type="InterPro" id="IPR041247">
    <property type="entry name" value="Rad52_fam"/>
</dbReference>
<comment type="caution">
    <text evidence="4">The sequence shown here is derived from an EMBL/GenBank/DDBJ whole genome shotgun (WGS) entry which is preliminary data.</text>
</comment>
<name>A0ABR7QWT6_9GAMM</name>
<protein>
    <submittedName>
        <fullName evidence="4">Recombinase</fullName>
    </submittedName>
</protein>
<dbReference type="Pfam" id="PF04098">
    <property type="entry name" value="Rad52_Rad22"/>
    <property type="match status" value="1"/>
</dbReference>
<organism evidence="4 5">
    <name type="scientific">Frischella japonica</name>
    <dbReference type="NCBI Taxonomy" id="2741544"/>
    <lineage>
        <taxon>Bacteria</taxon>
        <taxon>Pseudomonadati</taxon>
        <taxon>Pseudomonadota</taxon>
        <taxon>Gammaproteobacteria</taxon>
        <taxon>Orbales</taxon>
        <taxon>Orbaceae</taxon>
        <taxon>Frischella</taxon>
    </lineage>
</organism>
<accession>A0ABR7QWT6</accession>